<protein>
    <submittedName>
        <fullName evidence="4">Nurim isoform X1</fullName>
    </submittedName>
</protein>
<name>A0A2Y9QCY8_TRIMA</name>
<organism evidence="3 4">
    <name type="scientific">Trichechus manatus latirostris</name>
    <name type="common">Florida manatee</name>
    <dbReference type="NCBI Taxonomy" id="127582"/>
    <lineage>
        <taxon>Eukaryota</taxon>
        <taxon>Metazoa</taxon>
        <taxon>Chordata</taxon>
        <taxon>Craniata</taxon>
        <taxon>Vertebrata</taxon>
        <taxon>Euteleostomi</taxon>
        <taxon>Mammalia</taxon>
        <taxon>Eutheria</taxon>
        <taxon>Afrotheria</taxon>
        <taxon>Sirenia</taxon>
        <taxon>Trichechidae</taxon>
        <taxon>Trichechus</taxon>
    </lineage>
</organism>
<gene>
    <name evidence="4" type="primary">NRM</name>
</gene>
<dbReference type="GeneID" id="101340882"/>
<dbReference type="RefSeq" id="XP_023581070.1">
    <property type="nucleotide sequence ID" value="XM_023725302.1"/>
</dbReference>
<evidence type="ECO:0000313" key="3">
    <source>
        <dbReference type="Proteomes" id="UP000248480"/>
    </source>
</evidence>
<keyword evidence="2" id="KW-0732">Signal</keyword>
<proteinExistence type="predicted"/>
<evidence type="ECO:0000256" key="1">
    <source>
        <dbReference type="SAM" id="MobiDB-lite"/>
    </source>
</evidence>
<feature type="compositionally biased region" description="Pro residues" evidence="1">
    <location>
        <begin position="90"/>
        <end position="103"/>
    </location>
</feature>
<dbReference type="AlphaFoldDB" id="A0A2Y9QCY8"/>
<dbReference type="Proteomes" id="UP000248480">
    <property type="component" value="Unplaced"/>
</dbReference>
<feature type="region of interest" description="Disordered" evidence="1">
    <location>
        <begin position="77"/>
        <end position="111"/>
    </location>
</feature>
<evidence type="ECO:0000256" key="2">
    <source>
        <dbReference type="SAM" id="SignalP"/>
    </source>
</evidence>
<reference evidence="4" key="1">
    <citation type="submission" date="2025-08" db="UniProtKB">
        <authorList>
            <consortium name="RefSeq"/>
        </authorList>
    </citation>
    <scope>IDENTIFICATION</scope>
</reference>
<feature type="chain" id="PRO_5015954590" evidence="2">
    <location>
        <begin position="19"/>
        <end position="111"/>
    </location>
</feature>
<accession>A0A2Y9QCY8</accession>
<dbReference type="CTD" id="11270"/>
<feature type="signal peptide" evidence="2">
    <location>
        <begin position="1"/>
        <end position="18"/>
    </location>
</feature>
<sequence>MAPALLLVPAALASFILAFGTGVEFVRFTSLRPLLGGVSESGPGVLPCSGAGGATGPEVPPGFEALLPSAPPSVCGAADRAVGGAHPGHRPPPPCSPPHPLPGPGSWAGPA</sequence>
<evidence type="ECO:0000313" key="4">
    <source>
        <dbReference type="RefSeq" id="XP_023581070.1"/>
    </source>
</evidence>
<keyword evidence="3" id="KW-1185">Reference proteome</keyword>